<feature type="region of interest" description="Disordered" evidence="1">
    <location>
        <begin position="90"/>
        <end position="113"/>
    </location>
</feature>
<evidence type="ECO:0000313" key="3">
    <source>
        <dbReference type="Proteomes" id="UP000237968"/>
    </source>
</evidence>
<dbReference type="EMBL" id="PVNK01000055">
    <property type="protein sequence ID" value="PRQ04193.1"/>
    <property type="molecule type" value="Genomic_DNA"/>
</dbReference>
<comment type="caution">
    <text evidence="2">The sequence shown here is derived from an EMBL/GenBank/DDBJ whole genome shotgun (WGS) entry which is preliminary data.</text>
</comment>
<protein>
    <submittedName>
        <fullName evidence="2">Uncharacterized protein</fullName>
    </submittedName>
</protein>
<reference evidence="2 3" key="1">
    <citation type="submission" date="2018-03" db="EMBL/GenBank/DDBJ databases">
        <title>Draft Genome Sequences of the Obligatory Marine Myxobacteria Enhygromyxa salina SWB005.</title>
        <authorList>
            <person name="Poehlein A."/>
            <person name="Moghaddam J.A."/>
            <person name="Harms H."/>
            <person name="Alanjari M."/>
            <person name="Koenig G.M."/>
            <person name="Daniel R."/>
            <person name="Schaeberle T.F."/>
        </authorList>
    </citation>
    <scope>NUCLEOTIDE SEQUENCE [LARGE SCALE GENOMIC DNA]</scope>
    <source>
        <strain evidence="2 3">SWB005</strain>
    </source>
</reference>
<evidence type="ECO:0000313" key="2">
    <source>
        <dbReference type="EMBL" id="PRQ04193.1"/>
    </source>
</evidence>
<dbReference type="AlphaFoldDB" id="A0A2S9YGF0"/>
<organism evidence="2 3">
    <name type="scientific">Enhygromyxa salina</name>
    <dbReference type="NCBI Taxonomy" id="215803"/>
    <lineage>
        <taxon>Bacteria</taxon>
        <taxon>Pseudomonadati</taxon>
        <taxon>Myxococcota</taxon>
        <taxon>Polyangia</taxon>
        <taxon>Nannocystales</taxon>
        <taxon>Nannocystaceae</taxon>
        <taxon>Enhygromyxa</taxon>
    </lineage>
</organism>
<sequence>MAPPTYAVVLAVTATTQACQPDSIDTPNECYTLDGNGDWPVSPTDFVQNYCGRGPTIVDEPGLGREVVNLCELAVVATVMVWSRLDSGAVAPAGSQPGRASWRSAARSRCRPR</sequence>
<proteinExistence type="predicted"/>
<keyword evidence="3" id="KW-1185">Reference proteome</keyword>
<gene>
    <name evidence="2" type="ORF">ENSA5_09770</name>
</gene>
<accession>A0A2S9YGF0</accession>
<evidence type="ECO:0000256" key="1">
    <source>
        <dbReference type="SAM" id="MobiDB-lite"/>
    </source>
</evidence>
<dbReference type="Proteomes" id="UP000237968">
    <property type="component" value="Unassembled WGS sequence"/>
</dbReference>
<name>A0A2S9YGF0_9BACT</name>